<keyword evidence="3" id="KW-1185">Reference proteome</keyword>
<proteinExistence type="predicted"/>
<dbReference type="AlphaFoldDB" id="A0ABD3RKJ8"/>
<feature type="region of interest" description="Disordered" evidence="1">
    <location>
        <begin position="1"/>
        <end position="31"/>
    </location>
</feature>
<accession>A0ABD3RKJ8</accession>
<sequence>MSKSSSQKRPAAEALQQVEEEELDNNNKKQRMMNYDDDFDFDSICFDNEDLYLQGLDLFEVLSSFDLDSESTQQQQPFTEIASQPPAGYIDQIKCSTRTNHLKHLILILVLNNLSPMSSTVTIPL</sequence>
<evidence type="ECO:0000313" key="2">
    <source>
        <dbReference type="EMBL" id="KAL3813445.1"/>
    </source>
</evidence>
<dbReference type="Proteomes" id="UP001634393">
    <property type="component" value="Unassembled WGS sequence"/>
</dbReference>
<gene>
    <name evidence="2" type="ORF">ACJIZ3_014713</name>
</gene>
<name>A0ABD3RKJ8_9LAMI</name>
<comment type="caution">
    <text evidence="2">The sequence shown here is derived from an EMBL/GenBank/DDBJ whole genome shotgun (WGS) entry which is preliminary data.</text>
</comment>
<evidence type="ECO:0000256" key="1">
    <source>
        <dbReference type="SAM" id="MobiDB-lite"/>
    </source>
</evidence>
<protein>
    <submittedName>
        <fullName evidence="2">Uncharacterized protein</fullName>
    </submittedName>
</protein>
<reference evidence="2 3" key="1">
    <citation type="submission" date="2024-12" db="EMBL/GenBank/DDBJ databases">
        <title>The unique morphological basis and parallel evolutionary history of personate flowers in Penstemon.</title>
        <authorList>
            <person name="Depatie T.H."/>
            <person name="Wessinger C.A."/>
        </authorList>
    </citation>
    <scope>NUCLEOTIDE SEQUENCE [LARGE SCALE GENOMIC DNA]</scope>
    <source>
        <strain evidence="2">WTNN_2</strain>
        <tissue evidence="2">Leaf</tissue>
    </source>
</reference>
<evidence type="ECO:0000313" key="3">
    <source>
        <dbReference type="Proteomes" id="UP001634393"/>
    </source>
</evidence>
<dbReference type="EMBL" id="JBJXBP010000008">
    <property type="protein sequence ID" value="KAL3813445.1"/>
    <property type="molecule type" value="Genomic_DNA"/>
</dbReference>
<organism evidence="2 3">
    <name type="scientific">Penstemon smallii</name>
    <dbReference type="NCBI Taxonomy" id="265156"/>
    <lineage>
        <taxon>Eukaryota</taxon>
        <taxon>Viridiplantae</taxon>
        <taxon>Streptophyta</taxon>
        <taxon>Embryophyta</taxon>
        <taxon>Tracheophyta</taxon>
        <taxon>Spermatophyta</taxon>
        <taxon>Magnoliopsida</taxon>
        <taxon>eudicotyledons</taxon>
        <taxon>Gunneridae</taxon>
        <taxon>Pentapetalae</taxon>
        <taxon>asterids</taxon>
        <taxon>lamiids</taxon>
        <taxon>Lamiales</taxon>
        <taxon>Plantaginaceae</taxon>
        <taxon>Cheloneae</taxon>
        <taxon>Penstemon</taxon>
    </lineage>
</organism>